<dbReference type="PANTHER" id="PTHR43788">
    <property type="entry name" value="DNA2/NAM7 HELICASE FAMILY MEMBER"/>
    <property type="match status" value="1"/>
</dbReference>
<dbReference type="KEGG" id="sll:SLITO_v1c03930"/>
<evidence type="ECO:0000259" key="3">
    <source>
        <dbReference type="Pfam" id="PF13538"/>
    </source>
</evidence>
<dbReference type="InterPro" id="IPR050534">
    <property type="entry name" value="Coronavir_polyprotein_1ab"/>
</dbReference>
<dbReference type="Proteomes" id="UP000067476">
    <property type="component" value="Chromosome"/>
</dbReference>
<reference evidence="4 5" key="1">
    <citation type="journal article" date="2015" name="Genome Announc.">
        <title>Complete Genome Sequence of Spiroplasma litorale TN-1T (DSM 21781), a Bacterium Isolated from a Green-Eyed Horsefly (Tabanus nigrovittatus).</title>
        <authorList>
            <person name="Lo W.S."/>
            <person name="Lai Y.C."/>
            <person name="Lien Y.W."/>
            <person name="Wang T.H."/>
            <person name="Kuo C.H."/>
        </authorList>
    </citation>
    <scope>NUCLEOTIDE SEQUENCE [LARGE SCALE GENOMIC DNA]</scope>
    <source>
        <strain evidence="4 5">TN-1</strain>
    </source>
</reference>
<dbReference type="RefSeq" id="WP_075058140.1">
    <property type="nucleotide sequence ID" value="NZ_CP012357.1"/>
</dbReference>
<dbReference type="Pfam" id="PF13538">
    <property type="entry name" value="UvrD_C_2"/>
    <property type="match status" value="1"/>
</dbReference>
<proteinExistence type="predicted"/>
<evidence type="ECO:0000313" key="5">
    <source>
        <dbReference type="Proteomes" id="UP000067476"/>
    </source>
</evidence>
<dbReference type="Gene3D" id="2.30.30.940">
    <property type="match status" value="1"/>
</dbReference>
<dbReference type="PATRIC" id="fig|216942.3.peg.396"/>
<feature type="domain" description="UvrD-like helicase C-terminal" evidence="3">
    <location>
        <begin position="651"/>
        <end position="700"/>
    </location>
</feature>
<keyword evidence="5" id="KW-1185">Reference proteome</keyword>
<dbReference type="GO" id="GO:0009338">
    <property type="term" value="C:exodeoxyribonuclease V complex"/>
    <property type="evidence" value="ECO:0007669"/>
    <property type="project" value="TreeGrafter"/>
</dbReference>
<evidence type="ECO:0000313" key="4">
    <source>
        <dbReference type="EMBL" id="AKX34046.1"/>
    </source>
</evidence>
<dbReference type="GO" id="GO:0005524">
    <property type="term" value="F:ATP binding"/>
    <property type="evidence" value="ECO:0007669"/>
    <property type="project" value="UniProtKB-KW"/>
</dbReference>
<dbReference type="GO" id="GO:0006310">
    <property type="term" value="P:DNA recombination"/>
    <property type="evidence" value="ECO:0007669"/>
    <property type="project" value="TreeGrafter"/>
</dbReference>
<organism evidence="4 5">
    <name type="scientific">Spiroplasma litorale</name>
    <dbReference type="NCBI Taxonomy" id="216942"/>
    <lineage>
        <taxon>Bacteria</taxon>
        <taxon>Bacillati</taxon>
        <taxon>Mycoplasmatota</taxon>
        <taxon>Mollicutes</taxon>
        <taxon>Entomoplasmatales</taxon>
        <taxon>Spiroplasmataceae</taxon>
        <taxon>Spiroplasma</taxon>
    </lineage>
</organism>
<keyword evidence="1" id="KW-0547">Nucleotide-binding</keyword>
<keyword evidence="2" id="KW-0067">ATP-binding</keyword>
<dbReference type="AlphaFoldDB" id="A0A0K1W1I7"/>
<evidence type="ECO:0000256" key="2">
    <source>
        <dbReference type="ARBA" id="ARBA00022840"/>
    </source>
</evidence>
<dbReference type="PANTHER" id="PTHR43788:SF6">
    <property type="entry name" value="DNA HELICASE B"/>
    <property type="match status" value="1"/>
</dbReference>
<dbReference type="Gene3D" id="3.40.50.300">
    <property type="entry name" value="P-loop containing nucleotide triphosphate hydrolases"/>
    <property type="match status" value="2"/>
</dbReference>
<dbReference type="Pfam" id="PF13245">
    <property type="entry name" value="AAA_19"/>
    <property type="match status" value="1"/>
</dbReference>
<dbReference type="STRING" id="216942.SLITO_v1c03930"/>
<dbReference type="InterPro" id="IPR027417">
    <property type="entry name" value="P-loop_NTPase"/>
</dbReference>
<dbReference type="EMBL" id="CP012357">
    <property type="protein sequence ID" value="AKX34046.1"/>
    <property type="molecule type" value="Genomic_DNA"/>
</dbReference>
<dbReference type="CDD" id="cd18809">
    <property type="entry name" value="SF1_C_RecD"/>
    <property type="match status" value="1"/>
</dbReference>
<accession>A0A0K1W1I7</accession>
<protein>
    <submittedName>
        <fullName evidence="4">Exodeoxyribonuclease V subunit alpha</fullName>
    </submittedName>
</protein>
<sequence>MKTFKGKIYKFIYFSETGYGVALFSFLDNPKKIIKIVGDIAHMKKDYIYEIEAEQFEDKIRKEINYKVNLIKNIKDFDDNETVIKYLSSPLFPTIGKKLAENIVNYFEKDIINNILKNKNDLLNIKNMTNVKAEIIYNTVLELKNNFIDIFITKKLKKEFLYKLTKDFNDNKIIEDILNNNFYNYAFENNLGPFEEVDKVALAFNADELGEVRISFLVYNIVKEILYQTKNTYTDIDTVKKKINLNLTYNEVFNKLLYAKKEKLLYFKDKKIYTKESYEDEVFISKKLIEIKNKNNLQNFEEAFIDEKIKLIEDEFSKSKKIDNFKFNKEQINSLKSFVHNNVLIITGGPGTGKTTLINAIVRLYEIIYNKNEDDYSILAPTGRAASRIKEDFDNLKTSTIHRLLKYSGNDFYEINKNNMLRKNMIVIDESSILGNHLFSNLLSGICDIEKLVLIGDINQLPSVDYGNLYEDLINSEFFKTEYLILNNRQSEENDIPILANQIWSNSNNIQFDNFKNITFYHNDNIDEVFDKIKYYYNKYSPLEIKDSINGIQVIAPMYKNMLGLENLNNYLQGFANLNPSIKLKKGSVVYKENDKVIFNENNIKLLLFNGDVGFIKKYVKNDEESKIYLDFYSRNIELPIEYLKNIDLNYACSIHKTQGSEYENVILILDNTNSYTSRFVDKRMLYTAITRAKKNLVIISDKNLLLKCANYLSPSRKTTLIECIKNN</sequence>
<dbReference type="InterPro" id="IPR027785">
    <property type="entry name" value="UvrD-like_helicase_C"/>
</dbReference>
<name>A0A0K1W1I7_9MOLU</name>
<dbReference type="OrthoDB" id="9803432at2"/>
<dbReference type="GO" id="GO:0017116">
    <property type="term" value="F:single-stranded DNA helicase activity"/>
    <property type="evidence" value="ECO:0007669"/>
    <property type="project" value="TreeGrafter"/>
</dbReference>
<dbReference type="SUPFAM" id="SSF52540">
    <property type="entry name" value="P-loop containing nucleoside triphosphate hydrolases"/>
    <property type="match status" value="2"/>
</dbReference>
<evidence type="ECO:0000256" key="1">
    <source>
        <dbReference type="ARBA" id="ARBA00022741"/>
    </source>
</evidence>
<gene>
    <name evidence="4" type="primary">recD</name>
    <name evidence="4" type="ORF">SLITO_v1c03930</name>
</gene>